<feature type="compositionally biased region" description="Basic and acidic residues" evidence="1">
    <location>
        <begin position="215"/>
        <end position="226"/>
    </location>
</feature>
<reference evidence="2" key="1">
    <citation type="submission" date="2023-02" db="EMBL/GenBank/DDBJ databases">
        <title>Genome of toxic invasive species Heracleum sosnowskyi carries increased number of genes despite the absence of recent whole-genome duplications.</title>
        <authorList>
            <person name="Schelkunov M."/>
            <person name="Shtratnikova V."/>
            <person name="Makarenko M."/>
            <person name="Klepikova A."/>
            <person name="Omelchenko D."/>
            <person name="Novikova G."/>
            <person name="Obukhova E."/>
            <person name="Bogdanov V."/>
            <person name="Penin A."/>
            <person name="Logacheva M."/>
        </authorList>
    </citation>
    <scope>NUCLEOTIDE SEQUENCE</scope>
    <source>
        <strain evidence="2">Hsosn_3</strain>
        <tissue evidence="2">Leaf</tissue>
    </source>
</reference>
<keyword evidence="3" id="KW-1185">Reference proteome</keyword>
<sequence length="325" mass="36972">MRGHRRLSRSGHVHGCMLPSEGTLIGGTDGLDSIPDDSEIPNYEVDSMYFSIKVNYDGDFDEGFVNYFGWKIEYFDMCSMDVMLMSEINVMLTELGVLVDYIDLWFHIPGEDLLHSLLPIETPKDLSLCLDLLKYTKLIEMYTTPTISNENDVWDFSFTQYALDEKQARIDDFVQECDTVLDKVSTNEEKFVEQVLDDEVSFHGDSSNFDSSESESEKPKPKKEQNKVPPPNPPYRARKNGRFSVLIGLHNNKEDAPIKDDTGPSLSQPRQQEVIFEKVGCSGIKKSIEGEATGLFTINNIMEKNRDEDDGFSFDSKYHQEHGNG</sequence>
<feature type="compositionally biased region" description="Basic and acidic residues" evidence="1">
    <location>
        <begin position="251"/>
        <end position="262"/>
    </location>
</feature>
<accession>A0AAD8GV47</accession>
<feature type="region of interest" description="Disordered" evidence="1">
    <location>
        <begin position="202"/>
        <end position="239"/>
    </location>
</feature>
<comment type="caution">
    <text evidence="2">The sequence shown here is derived from an EMBL/GenBank/DDBJ whole genome shotgun (WGS) entry which is preliminary data.</text>
</comment>
<reference evidence="2" key="2">
    <citation type="submission" date="2023-05" db="EMBL/GenBank/DDBJ databases">
        <authorList>
            <person name="Schelkunov M.I."/>
        </authorList>
    </citation>
    <scope>NUCLEOTIDE SEQUENCE</scope>
    <source>
        <strain evidence="2">Hsosn_3</strain>
        <tissue evidence="2">Leaf</tissue>
    </source>
</reference>
<evidence type="ECO:0000313" key="3">
    <source>
        <dbReference type="Proteomes" id="UP001237642"/>
    </source>
</evidence>
<protein>
    <submittedName>
        <fullName evidence="2">Uncharacterized protein</fullName>
    </submittedName>
</protein>
<dbReference type="Proteomes" id="UP001237642">
    <property type="component" value="Unassembled WGS sequence"/>
</dbReference>
<feature type="region of interest" description="Disordered" evidence="1">
    <location>
        <begin position="305"/>
        <end position="325"/>
    </location>
</feature>
<evidence type="ECO:0000256" key="1">
    <source>
        <dbReference type="SAM" id="MobiDB-lite"/>
    </source>
</evidence>
<dbReference type="EMBL" id="JAUIZM010000011">
    <property type="protein sequence ID" value="KAK1355895.1"/>
    <property type="molecule type" value="Genomic_DNA"/>
</dbReference>
<feature type="compositionally biased region" description="Basic residues" evidence="1">
    <location>
        <begin position="1"/>
        <end position="12"/>
    </location>
</feature>
<gene>
    <name evidence="2" type="ORF">POM88_049151</name>
</gene>
<feature type="region of interest" description="Disordered" evidence="1">
    <location>
        <begin position="251"/>
        <end position="270"/>
    </location>
</feature>
<dbReference type="AlphaFoldDB" id="A0AAD8GV47"/>
<feature type="region of interest" description="Disordered" evidence="1">
    <location>
        <begin position="1"/>
        <end position="20"/>
    </location>
</feature>
<feature type="compositionally biased region" description="Basic and acidic residues" evidence="1">
    <location>
        <begin position="316"/>
        <end position="325"/>
    </location>
</feature>
<organism evidence="2 3">
    <name type="scientific">Heracleum sosnowskyi</name>
    <dbReference type="NCBI Taxonomy" id="360622"/>
    <lineage>
        <taxon>Eukaryota</taxon>
        <taxon>Viridiplantae</taxon>
        <taxon>Streptophyta</taxon>
        <taxon>Embryophyta</taxon>
        <taxon>Tracheophyta</taxon>
        <taxon>Spermatophyta</taxon>
        <taxon>Magnoliopsida</taxon>
        <taxon>eudicotyledons</taxon>
        <taxon>Gunneridae</taxon>
        <taxon>Pentapetalae</taxon>
        <taxon>asterids</taxon>
        <taxon>campanulids</taxon>
        <taxon>Apiales</taxon>
        <taxon>Apiaceae</taxon>
        <taxon>Apioideae</taxon>
        <taxon>apioid superclade</taxon>
        <taxon>Tordylieae</taxon>
        <taxon>Tordyliinae</taxon>
        <taxon>Heracleum</taxon>
    </lineage>
</organism>
<evidence type="ECO:0000313" key="2">
    <source>
        <dbReference type="EMBL" id="KAK1355895.1"/>
    </source>
</evidence>
<name>A0AAD8GV47_9APIA</name>
<proteinExistence type="predicted"/>